<organism evidence="2 3">
    <name type="scientific">Leptospira semungkisensis</name>
    <dbReference type="NCBI Taxonomy" id="2484985"/>
    <lineage>
        <taxon>Bacteria</taxon>
        <taxon>Pseudomonadati</taxon>
        <taxon>Spirochaetota</taxon>
        <taxon>Spirochaetia</taxon>
        <taxon>Leptospirales</taxon>
        <taxon>Leptospiraceae</taxon>
        <taxon>Leptospira</taxon>
    </lineage>
</organism>
<reference evidence="2" key="1">
    <citation type="journal article" date="2019" name="PLoS Negl. Trop. Dis.">
        <title>Revisiting the worldwide diversity of Leptospira species in the environment.</title>
        <authorList>
            <person name="Vincent A.T."/>
            <person name="Schiettekatte O."/>
            <person name="Bourhy P."/>
            <person name="Veyrier F.J."/>
            <person name="Picardeau M."/>
        </authorList>
    </citation>
    <scope>NUCLEOTIDE SEQUENCE [LARGE SCALE GENOMIC DNA]</scope>
    <source>
        <strain evidence="2">SSS9</strain>
    </source>
</reference>
<dbReference type="AlphaFoldDB" id="A0A4V3JCN1"/>
<dbReference type="InterPro" id="IPR019734">
    <property type="entry name" value="TPR_rpt"/>
</dbReference>
<sequence length="357" mass="39492">MRRNLLYVFIAGFIYTSCQSVRVEYPYFAQTKEGRELRIFLKGVRNVGLAVEPPKSDVWAEDYDVSRSFLAVVPDKIFEAFSNDSYFKLIDLSKRADVLNEQTFTLTGITQNRIQVGNLLGAEAILYISVARPASECTIEMRADYWAMGVQVLQVAAAANQSRRHRSYGGGGYGGQQAQPVMRPTGVRRILLPIEASLVRVDTGETKKAVITKPVVVDSGAGDTNCSAMLESLSKALDETIPEIEARLSPRVKTESVSIFTKDEDPEIESFLTDGYEEIKGETPSFQRAKAAWEKADQKAKGKSWAAKANLATYYFSQGDFEKASELYDQAAKLGGPEESYLIDLRKLTASAAEAIE</sequence>
<dbReference type="SUPFAM" id="SSF81901">
    <property type="entry name" value="HCP-like"/>
    <property type="match status" value="1"/>
</dbReference>
<dbReference type="EMBL" id="RQEP01000005">
    <property type="protein sequence ID" value="TGK06779.1"/>
    <property type="molecule type" value="Genomic_DNA"/>
</dbReference>
<evidence type="ECO:0000313" key="3">
    <source>
        <dbReference type="Proteomes" id="UP000297453"/>
    </source>
</evidence>
<comment type="caution">
    <text evidence="2">The sequence shown here is derived from an EMBL/GenBank/DDBJ whole genome shotgun (WGS) entry which is preliminary data.</text>
</comment>
<gene>
    <name evidence="2" type="ORF">EHO59_01185</name>
</gene>
<dbReference type="PROSITE" id="PS50005">
    <property type="entry name" value="TPR"/>
    <property type="match status" value="1"/>
</dbReference>
<dbReference type="Proteomes" id="UP000297453">
    <property type="component" value="Unassembled WGS sequence"/>
</dbReference>
<name>A0A4V3JCN1_9LEPT</name>
<keyword evidence="1" id="KW-0802">TPR repeat</keyword>
<accession>A0A4V3JCN1</accession>
<keyword evidence="3" id="KW-1185">Reference proteome</keyword>
<proteinExistence type="predicted"/>
<evidence type="ECO:0000313" key="2">
    <source>
        <dbReference type="EMBL" id="TGK06779.1"/>
    </source>
</evidence>
<keyword evidence="2" id="KW-0449">Lipoprotein</keyword>
<dbReference type="OrthoDB" id="320143at2"/>
<feature type="repeat" description="TPR" evidence="1">
    <location>
        <begin position="305"/>
        <end position="338"/>
    </location>
</feature>
<dbReference type="NCBIfam" id="NF033161">
    <property type="entry name" value="lipo_LipL41"/>
    <property type="match status" value="1"/>
</dbReference>
<dbReference type="InterPro" id="IPR011990">
    <property type="entry name" value="TPR-like_helical_dom_sf"/>
</dbReference>
<protein>
    <submittedName>
        <fullName evidence="2">Lipoprotein LipL41</fullName>
    </submittedName>
</protein>
<dbReference type="Gene3D" id="1.25.40.10">
    <property type="entry name" value="Tetratricopeptide repeat domain"/>
    <property type="match status" value="1"/>
</dbReference>
<dbReference type="RefSeq" id="WP_135583962.1">
    <property type="nucleotide sequence ID" value="NZ_RQEP01000005.1"/>
</dbReference>
<evidence type="ECO:0000256" key="1">
    <source>
        <dbReference type="PROSITE-ProRule" id="PRU00339"/>
    </source>
</evidence>